<feature type="chain" id="PRO_5039131036" description="Sensor domain-containing protein" evidence="1">
    <location>
        <begin position="31"/>
        <end position="213"/>
    </location>
</feature>
<dbReference type="Proteomes" id="UP000582231">
    <property type="component" value="Unassembled WGS sequence"/>
</dbReference>
<name>A0A852RTG6_9ACTN</name>
<dbReference type="RefSeq" id="WP_179728679.1">
    <property type="nucleotide sequence ID" value="NZ_BAABEF010000001.1"/>
</dbReference>
<gene>
    <name evidence="2" type="ORF">BJ958_004062</name>
</gene>
<evidence type="ECO:0000256" key="1">
    <source>
        <dbReference type="SAM" id="SignalP"/>
    </source>
</evidence>
<accession>A0A852RTG6</accession>
<evidence type="ECO:0008006" key="4">
    <source>
        <dbReference type="Google" id="ProtNLM"/>
    </source>
</evidence>
<feature type="signal peptide" evidence="1">
    <location>
        <begin position="1"/>
        <end position="30"/>
    </location>
</feature>
<organism evidence="2 3">
    <name type="scientific">Nocardioides kongjuensis</name>
    <dbReference type="NCBI Taxonomy" id="349522"/>
    <lineage>
        <taxon>Bacteria</taxon>
        <taxon>Bacillati</taxon>
        <taxon>Actinomycetota</taxon>
        <taxon>Actinomycetes</taxon>
        <taxon>Propionibacteriales</taxon>
        <taxon>Nocardioidaceae</taxon>
        <taxon>Nocardioides</taxon>
    </lineage>
</organism>
<reference evidence="2 3" key="1">
    <citation type="submission" date="2020-07" db="EMBL/GenBank/DDBJ databases">
        <title>Sequencing the genomes of 1000 actinobacteria strains.</title>
        <authorList>
            <person name="Klenk H.-P."/>
        </authorList>
    </citation>
    <scope>NUCLEOTIDE SEQUENCE [LARGE SCALE GENOMIC DNA]</scope>
    <source>
        <strain evidence="2 3">DSM 19082</strain>
    </source>
</reference>
<sequence length="213" mass="22533">MHRTRLAVLTALAALLALVAPVLTSAPVAATPAGRAAARPVATKDLPSRSEIVHAIPDLAGLHLFRASTPTTGQYAGVCSKWAETGVRYGELRSGEDFSTGRTIDVRVLQLTTSAQARALLAAYQAFVRDCSQYWAGIATTVQPERLPKLGGPRVGYRATTTPAAGTGLAPSHYFTVAVRKGKRVLVIEVQQPASPRKAQVVRLARIAAARMA</sequence>
<keyword evidence="3" id="KW-1185">Reference proteome</keyword>
<dbReference type="AlphaFoldDB" id="A0A852RTG6"/>
<keyword evidence="1" id="KW-0732">Signal</keyword>
<dbReference type="EMBL" id="JACCBF010000001">
    <property type="protein sequence ID" value="NYD32516.1"/>
    <property type="molecule type" value="Genomic_DNA"/>
</dbReference>
<evidence type="ECO:0000313" key="3">
    <source>
        <dbReference type="Proteomes" id="UP000582231"/>
    </source>
</evidence>
<comment type="caution">
    <text evidence="2">The sequence shown here is derived from an EMBL/GenBank/DDBJ whole genome shotgun (WGS) entry which is preliminary data.</text>
</comment>
<proteinExistence type="predicted"/>
<protein>
    <recommendedName>
        <fullName evidence="4">Sensor domain-containing protein</fullName>
    </recommendedName>
</protein>
<evidence type="ECO:0000313" key="2">
    <source>
        <dbReference type="EMBL" id="NYD32516.1"/>
    </source>
</evidence>